<dbReference type="InterPro" id="IPR012347">
    <property type="entry name" value="Ferritin-like"/>
</dbReference>
<evidence type="ECO:0000313" key="2">
    <source>
        <dbReference type="Proteomes" id="UP001342418"/>
    </source>
</evidence>
<evidence type="ECO:0000313" key="1">
    <source>
        <dbReference type="EMBL" id="UUP15941.1"/>
    </source>
</evidence>
<dbReference type="RefSeq" id="WP_338528407.1">
    <property type="nucleotide sequence ID" value="NZ_CP030941.1"/>
</dbReference>
<dbReference type="InterPro" id="IPR010287">
    <property type="entry name" value="DUF892_YciF-like"/>
</dbReference>
<keyword evidence="2" id="KW-1185">Reference proteome</keyword>
<dbReference type="EMBL" id="CP030941">
    <property type="protein sequence ID" value="UUP15941.1"/>
    <property type="molecule type" value="Genomic_DNA"/>
</dbReference>
<proteinExistence type="predicted"/>
<accession>A0ABY5MJ92</accession>
<dbReference type="Gene3D" id="1.20.1260.10">
    <property type="match status" value="1"/>
</dbReference>
<dbReference type="InterPro" id="IPR047114">
    <property type="entry name" value="YciF"/>
</dbReference>
<dbReference type="PANTHER" id="PTHR30565">
    <property type="entry name" value="PROTEIN YCIF"/>
    <property type="match status" value="1"/>
</dbReference>
<name>A0ABY5MJ92_9HYPH</name>
<dbReference type="SUPFAM" id="SSF47240">
    <property type="entry name" value="Ferritin-like"/>
    <property type="match status" value="1"/>
</dbReference>
<gene>
    <name evidence="1" type="ORF">NTH_00381</name>
</gene>
<dbReference type="InterPro" id="IPR009078">
    <property type="entry name" value="Ferritin-like_SF"/>
</dbReference>
<dbReference type="Pfam" id="PF05974">
    <property type="entry name" value="DUF892"/>
    <property type="match status" value="1"/>
</dbReference>
<dbReference type="PANTHER" id="PTHR30565:SF9">
    <property type="entry name" value="PROTEIN YCIF"/>
    <property type="match status" value="1"/>
</dbReference>
<dbReference type="Proteomes" id="UP001342418">
    <property type="component" value="Chromosome"/>
</dbReference>
<evidence type="ECO:0008006" key="3">
    <source>
        <dbReference type="Google" id="ProtNLM"/>
    </source>
</evidence>
<reference evidence="1 2" key="1">
    <citation type="submission" date="2018-07" db="EMBL/GenBank/DDBJ databases">
        <title>Genome sequence of Nitratireductor thuwali#1536.</title>
        <authorList>
            <person name="Michoud G."/>
            <person name="Merlino G."/>
            <person name="Sefrji F.O."/>
            <person name="Daffonchio D."/>
        </authorList>
    </citation>
    <scope>NUCLEOTIDE SEQUENCE [LARGE SCALE GENOMIC DNA]</scope>
    <source>
        <strain evidence="2">Nit1536</strain>
    </source>
</reference>
<organism evidence="1 2">
    <name type="scientific">Nitratireductor thuwali</name>
    <dbReference type="NCBI Taxonomy" id="2267699"/>
    <lineage>
        <taxon>Bacteria</taxon>
        <taxon>Pseudomonadati</taxon>
        <taxon>Pseudomonadota</taxon>
        <taxon>Alphaproteobacteria</taxon>
        <taxon>Hyphomicrobiales</taxon>
        <taxon>Phyllobacteriaceae</taxon>
        <taxon>Nitratireductor</taxon>
    </lineage>
</organism>
<sequence>MHVTDFRQMYLTELQETRSLEEMLSDALPRIADKAADAELKNGLEEHASQTRSQLERVRRMLERHGVAPREHKDQSMAAMVEEAEKWAGMIDEPNLRDAGLIASAQRIEHYEIAIYGTLAAWAKQLGLNEDLDELLSILDEEKAEDERLTTLAKRQINPHAVQ</sequence>
<protein>
    <recommendedName>
        <fullName evidence="3">Ferritin-like domain-containing protein</fullName>
    </recommendedName>
</protein>